<feature type="transmembrane region" description="Helical" evidence="1">
    <location>
        <begin position="111"/>
        <end position="129"/>
    </location>
</feature>
<feature type="transmembrane region" description="Helical" evidence="1">
    <location>
        <begin position="241"/>
        <end position="263"/>
    </location>
</feature>
<proteinExistence type="predicted"/>
<sequence>MAWKLIKMWIKKLFNKLAALNYLISSLVIAIIIFSIFMFFTTKVKSLPLDFHTFLETSSLSILVGYQLAGIKYLFSNIKPTFVTLKPLFRDAQKFQTYFVNLDKKLQNSKLYYFAIILIVIPFILLEFIRFWRWRISVGPIPLYFSLFEPFNRWAIALDIINHIFGYLMLFLLAIIVWIIINLIVIVNALDSNTSINIDIFHIDEMGGLRPLRNFILIIVSNYFIIITLAIISYISPRAIISYETVFLIGMLILGVIFFVITLKTIRNLINKGLKFELGKINEGYKKTYTKLINITSDKKPKFDKYELEKLSLILDVLEKEKFKIKQISHRRYDFRAIVTFVGSFLIPTITLIEKIRGFII</sequence>
<feature type="transmembrane region" description="Helical" evidence="1">
    <location>
        <begin position="167"/>
        <end position="190"/>
    </location>
</feature>
<name>A0A7G9YVE8_9EURY</name>
<gene>
    <name evidence="2" type="ORF">NODOFMBO_00004</name>
</gene>
<feature type="transmembrane region" description="Helical" evidence="1">
    <location>
        <begin position="211"/>
        <end position="235"/>
    </location>
</feature>
<evidence type="ECO:0000313" key="2">
    <source>
        <dbReference type="EMBL" id="QNO51982.1"/>
    </source>
</evidence>
<keyword evidence="1" id="KW-1133">Transmembrane helix</keyword>
<reference evidence="2" key="1">
    <citation type="submission" date="2020-06" db="EMBL/GenBank/DDBJ databases">
        <title>Unique genomic features of the anaerobic methanotrophic archaea.</title>
        <authorList>
            <person name="Chadwick G.L."/>
            <person name="Skennerton C.T."/>
            <person name="Laso-Perez R."/>
            <person name="Leu A.O."/>
            <person name="Speth D.R."/>
            <person name="Yu H."/>
            <person name="Morgan-Lang C."/>
            <person name="Hatzenpichler R."/>
            <person name="Goudeau D."/>
            <person name="Malmstrom R."/>
            <person name="Brazelton W.J."/>
            <person name="Woyke T."/>
            <person name="Hallam S.J."/>
            <person name="Tyson G.W."/>
            <person name="Wegener G."/>
            <person name="Boetius A."/>
            <person name="Orphan V."/>
        </authorList>
    </citation>
    <scope>NUCLEOTIDE SEQUENCE</scope>
</reference>
<protein>
    <submittedName>
        <fullName evidence="2">Uncharacterized protein</fullName>
    </submittedName>
</protein>
<dbReference type="EMBL" id="MT631498">
    <property type="protein sequence ID" value="QNO51982.1"/>
    <property type="molecule type" value="Genomic_DNA"/>
</dbReference>
<organism evidence="2">
    <name type="scientific">Candidatus Methanophagaceae archaeon ANME-1 ERB6</name>
    <dbReference type="NCBI Taxonomy" id="2759912"/>
    <lineage>
        <taxon>Archaea</taxon>
        <taxon>Methanobacteriati</taxon>
        <taxon>Methanobacteriota</taxon>
        <taxon>Stenosarchaea group</taxon>
        <taxon>Methanomicrobia</taxon>
        <taxon>Candidatus Methanophagales</taxon>
        <taxon>Candidatus Methanophagaceae</taxon>
    </lineage>
</organism>
<keyword evidence="1" id="KW-0812">Transmembrane</keyword>
<keyword evidence="1" id="KW-0472">Membrane</keyword>
<accession>A0A7G9YVE8</accession>
<dbReference type="AlphaFoldDB" id="A0A7G9YVE8"/>
<feature type="transmembrane region" description="Helical" evidence="1">
    <location>
        <begin position="333"/>
        <end position="353"/>
    </location>
</feature>
<feature type="transmembrane region" description="Helical" evidence="1">
    <location>
        <begin position="20"/>
        <end position="40"/>
    </location>
</feature>
<evidence type="ECO:0000256" key="1">
    <source>
        <dbReference type="SAM" id="Phobius"/>
    </source>
</evidence>